<keyword evidence="14" id="KW-1185">Reference proteome</keyword>
<dbReference type="Pfam" id="PF05197">
    <property type="entry name" value="TRIC"/>
    <property type="match status" value="1"/>
</dbReference>
<dbReference type="GO" id="GO:0005267">
    <property type="term" value="F:potassium channel activity"/>
    <property type="evidence" value="ECO:0007669"/>
    <property type="project" value="UniProtKB-KW"/>
</dbReference>
<evidence type="ECO:0000256" key="10">
    <source>
        <dbReference type="ARBA" id="ARBA00023136"/>
    </source>
</evidence>
<dbReference type="PANTHER" id="PTHR12454">
    <property type="entry name" value="TRIMERIC INTRACELLULAR CATION CHANNEL"/>
    <property type="match status" value="1"/>
</dbReference>
<evidence type="ECO:0000256" key="11">
    <source>
        <dbReference type="ARBA" id="ARBA00023303"/>
    </source>
</evidence>
<evidence type="ECO:0000256" key="6">
    <source>
        <dbReference type="ARBA" id="ARBA00022826"/>
    </source>
</evidence>
<proteinExistence type="inferred from homology"/>
<organism evidence="14 15">
    <name type="scientific">Romanomermis culicivorax</name>
    <name type="common">Nematode worm</name>
    <dbReference type="NCBI Taxonomy" id="13658"/>
    <lineage>
        <taxon>Eukaryota</taxon>
        <taxon>Metazoa</taxon>
        <taxon>Ecdysozoa</taxon>
        <taxon>Nematoda</taxon>
        <taxon>Enoplea</taxon>
        <taxon>Dorylaimia</taxon>
        <taxon>Mermithida</taxon>
        <taxon>Mermithoidea</taxon>
        <taxon>Mermithidae</taxon>
        <taxon>Romanomermis</taxon>
    </lineage>
</organism>
<evidence type="ECO:0000256" key="2">
    <source>
        <dbReference type="ARBA" id="ARBA00005766"/>
    </source>
</evidence>
<keyword evidence="9" id="KW-0406">Ion transport</keyword>
<keyword evidence="3" id="KW-0813">Transport</keyword>
<keyword evidence="10 13" id="KW-0472">Membrane</keyword>
<dbReference type="GO" id="GO:0012505">
    <property type="term" value="C:endomembrane system"/>
    <property type="evidence" value="ECO:0007669"/>
    <property type="project" value="UniProtKB-SubCell"/>
</dbReference>
<comment type="similarity">
    <text evidence="2">Belongs to the TMEM38 family.</text>
</comment>
<evidence type="ECO:0000256" key="3">
    <source>
        <dbReference type="ARBA" id="ARBA00022448"/>
    </source>
</evidence>
<dbReference type="PANTHER" id="PTHR12454:SF11">
    <property type="entry name" value="GH25683P"/>
    <property type="match status" value="1"/>
</dbReference>
<dbReference type="GO" id="GO:0016020">
    <property type="term" value="C:membrane"/>
    <property type="evidence" value="ECO:0007669"/>
    <property type="project" value="InterPro"/>
</dbReference>
<evidence type="ECO:0000256" key="8">
    <source>
        <dbReference type="ARBA" id="ARBA00022989"/>
    </source>
</evidence>
<feature type="transmembrane region" description="Helical" evidence="13">
    <location>
        <begin position="31"/>
        <end position="51"/>
    </location>
</feature>
<evidence type="ECO:0000313" key="15">
    <source>
        <dbReference type="WBParaSite" id="nRc.2.0.1.t26531-RA"/>
    </source>
</evidence>
<evidence type="ECO:0000313" key="14">
    <source>
        <dbReference type="Proteomes" id="UP000887565"/>
    </source>
</evidence>
<feature type="transmembrane region" description="Helical" evidence="13">
    <location>
        <begin position="157"/>
        <end position="175"/>
    </location>
</feature>
<evidence type="ECO:0000256" key="4">
    <source>
        <dbReference type="ARBA" id="ARBA00022538"/>
    </source>
</evidence>
<keyword evidence="7" id="KW-0630">Potassium</keyword>
<name>A0A915JKG6_ROMCU</name>
<reference evidence="15" key="1">
    <citation type="submission" date="2022-11" db="UniProtKB">
        <authorList>
            <consortium name="WormBaseParasite"/>
        </authorList>
    </citation>
    <scope>IDENTIFICATION</scope>
</reference>
<protein>
    <submittedName>
        <fullName evidence="15">Trimeric intracellular cation channel type B</fullName>
    </submittedName>
</protein>
<feature type="transmembrane region" description="Helical" evidence="13">
    <location>
        <begin position="130"/>
        <end position="145"/>
    </location>
</feature>
<evidence type="ECO:0000256" key="12">
    <source>
        <dbReference type="SAM" id="MobiDB-lite"/>
    </source>
</evidence>
<evidence type="ECO:0000256" key="1">
    <source>
        <dbReference type="ARBA" id="ARBA00004127"/>
    </source>
</evidence>
<keyword evidence="4" id="KW-0633">Potassium transport</keyword>
<feature type="region of interest" description="Disordered" evidence="12">
    <location>
        <begin position="213"/>
        <end position="237"/>
    </location>
</feature>
<sequence>MSCMMMCFAGSFMASFLMGEPIIYPFKRHDDIILASIVWYLIFYSPFDVCYKAAKFLPLKVILSVLKEVQRAHKVHSGVAHAMKIYPNAYIVMVIIGTVKGAGSGIIRTFEQLVRGVWVPMNNELLRPTFYTKACVIASIMFVMEKKSTYINLPHEVVYFGVVIFLVYFKLSSLLLGVHDIFMPFENLFCALFMGGICDAFSRARALVAKQSTVGPTGSQPSDQQNVAGVKESKKDL</sequence>
<dbReference type="GO" id="GO:0042802">
    <property type="term" value="F:identical protein binding"/>
    <property type="evidence" value="ECO:0007669"/>
    <property type="project" value="InterPro"/>
</dbReference>
<keyword evidence="6" id="KW-0631">Potassium channel</keyword>
<keyword evidence="5 13" id="KW-0812">Transmembrane</keyword>
<evidence type="ECO:0000256" key="5">
    <source>
        <dbReference type="ARBA" id="ARBA00022692"/>
    </source>
</evidence>
<dbReference type="AlphaFoldDB" id="A0A915JKG6"/>
<evidence type="ECO:0000256" key="9">
    <source>
        <dbReference type="ARBA" id="ARBA00023065"/>
    </source>
</evidence>
<keyword evidence="11" id="KW-0407">Ion channel</keyword>
<evidence type="ECO:0000256" key="13">
    <source>
        <dbReference type="SAM" id="Phobius"/>
    </source>
</evidence>
<comment type="subcellular location">
    <subcellularLocation>
        <location evidence="1">Endomembrane system</location>
        <topology evidence="1">Multi-pass membrane protein</topology>
    </subcellularLocation>
</comment>
<dbReference type="WBParaSite" id="nRc.2.0.1.t26531-RA">
    <property type="protein sequence ID" value="nRc.2.0.1.t26531-RA"/>
    <property type="gene ID" value="nRc.2.0.1.g26531"/>
</dbReference>
<dbReference type="Proteomes" id="UP000887565">
    <property type="component" value="Unplaced"/>
</dbReference>
<feature type="compositionally biased region" description="Polar residues" evidence="12">
    <location>
        <begin position="213"/>
        <end position="227"/>
    </location>
</feature>
<evidence type="ECO:0000256" key="7">
    <source>
        <dbReference type="ARBA" id="ARBA00022958"/>
    </source>
</evidence>
<keyword evidence="8 13" id="KW-1133">Transmembrane helix</keyword>
<dbReference type="OMA" id="HNELLRP"/>
<feature type="transmembrane region" description="Helical" evidence="13">
    <location>
        <begin position="89"/>
        <end position="110"/>
    </location>
</feature>
<dbReference type="InterPro" id="IPR007866">
    <property type="entry name" value="TRIC_channel"/>
</dbReference>
<accession>A0A915JKG6</accession>